<comment type="caution">
    <text evidence="1">The sequence shown here is derived from an EMBL/GenBank/DDBJ whole genome shotgun (WGS) entry which is preliminary data.</text>
</comment>
<dbReference type="Proteomes" id="UP001352852">
    <property type="component" value="Unassembled WGS sequence"/>
</dbReference>
<protein>
    <submittedName>
        <fullName evidence="1">Uncharacterized protein</fullName>
    </submittedName>
</protein>
<gene>
    <name evidence="1" type="ORF">CHARACLAT_014158</name>
</gene>
<proteinExistence type="predicted"/>
<reference evidence="1 2" key="1">
    <citation type="submission" date="2021-06" db="EMBL/GenBank/DDBJ databases">
        <authorList>
            <person name="Palmer J.M."/>
        </authorList>
    </citation>
    <scope>NUCLEOTIDE SEQUENCE [LARGE SCALE GENOMIC DNA]</scope>
    <source>
        <strain evidence="1 2">CL_MEX2019</strain>
        <tissue evidence="1">Muscle</tissue>
    </source>
</reference>
<evidence type="ECO:0000313" key="1">
    <source>
        <dbReference type="EMBL" id="MED6293781.1"/>
    </source>
</evidence>
<sequence length="105" mass="11306">MFEGGREAATCPVCACRLCGLNPQFSSAAPGLFPTTNTTPGSAVKDPVTSARQMSTLLPASVPLPLWMSNMEEEEEDDEDDAHLNHVIHASYKQGLPYDTVVLVQ</sequence>
<organism evidence="1 2">
    <name type="scientific">Characodon lateralis</name>
    <dbReference type="NCBI Taxonomy" id="208331"/>
    <lineage>
        <taxon>Eukaryota</taxon>
        <taxon>Metazoa</taxon>
        <taxon>Chordata</taxon>
        <taxon>Craniata</taxon>
        <taxon>Vertebrata</taxon>
        <taxon>Euteleostomi</taxon>
        <taxon>Actinopterygii</taxon>
        <taxon>Neopterygii</taxon>
        <taxon>Teleostei</taxon>
        <taxon>Neoteleostei</taxon>
        <taxon>Acanthomorphata</taxon>
        <taxon>Ovalentaria</taxon>
        <taxon>Atherinomorphae</taxon>
        <taxon>Cyprinodontiformes</taxon>
        <taxon>Goodeidae</taxon>
        <taxon>Characodon</taxon>
    </lineage>
</organism>
<dbReference type="EMBL" id="JAHUTJ010074825">
    <property type="protein sequence ID" value="MED6293781.1"/>
    <property type="molecule type" value="Genomic_DNA"/>
</dbReference>
<accession>A0ABU7F2V3</accession>
<name>A0ABU7F2V3_9TELE</name>
<keyword evidence="2" id="KW-1185">Reference proteome</keyword>
<evidence type="ECO:0000313" key="2">
    <source>
        <dbReference type="Proteomes" id="UP001352852"/>
    </source>
</evidence>